<sequence>MKTENKLPSYVAVPADIIDKHLKTASGVYLKVVLYVLRMNEINVTAAAEALGLPESDIEEALRYWVTAGILPEGEVSAAVARSRKPEPKPPGIASPEAMTAGQFEELSGREEVKFLLTTAEQLMGRPLSSTEQKGYVFFLEEYGLPADVIVMAIDFCCMHDRKNYRYIAKMLTGWHDEGINTHPLAEEYIRTQSARLSREGEVVEAFGLEKRGLTTANRKQIAHWYQDLGYNIEMIRMAYERTVDQIGQVSFPYINKILENWHALGLKTPEEVLTGDTPKKGKDGKNGQYSPSYDIQAFSQQGFDLPDMDDHS</sequence>
<protein>
    <submittedName>
        <fullName evidence="4">DnaD domain protein</fullName>
    </submittedName>
</protein>
<comment type="caution">
    <text evidence="4">The sequence shown here is derived from an EMBL/GenBank/DDBJ whole genome shotgun (WGS) entry which is preliminary data.</text>
</comment>
<evidence type="ECO:0000256" key="1">
    <source>
        <dbReference type="ARBA" id="ARBA00093462"/>
    </source>
</evidence>
<dbReference type="Pfam" id="PF07261">
    <property type="entry name" value="DnaB_2"/>
    <property type="match status" value="2"/>
</dbReference>
<feature type="region of interest" description="Disordered" evidence="2">
    <location>
        <begin position="273"/>
        <end position="293"/>
    </location>
</feature>
<dbReference type="NCBIfam" id="TIGR01446">
    <property type="entry name" value="DnaD_dom"/>
    <property type="match status" value="2"/>
</dbReference>
<dbReference type="Gene3D" id="1.10.10.630">
    <property type="entry name" value="DnaD domain-like"/>
    <property type="match status" value="2"/>
</dbReference>
<dbReference type="InterPro" id="IPR034829">
    <property type="entry name" value="DnaD-like_sf"/>
</dbReference>
<evidence type="ECO:0000313" key="5">
    <source>
        <dbReference type="Proteomes" id="UP000824241"/>
    </source>
</evidence>
<dbReference type="InterPro" id="IPR006343">
    <property type="entry name" value="DnaB/C_C"/>
</dbReference>
<comment type="similarity">
    <text evidence="1">Belongs to the DnaB/DnaD family.</text>
</comment>
<dbReference type="InterPro" id="IPR053162">
    <property type="entry name" value="DnaD"/>
</dbReference>
<evidence type="ECO:0000313" key="4">
    <source>
        <dbReference type="EMBL" id="HIR61460.1"/>
    </source>
</evidence>
<reference evidence="4" key="1">
    <citation type="submission" date="2020-10" db="EMBL/GenBank/DDBJ databases">
        <authorList>
            <person name="Gilroy R."/>
        </authorList>
    </citation>
    <scope>NUCLEOTIDE SEQUENCE</scope>
    <source>
        <strain evidence="4">CHK189-12415</strain>
    </source>
</reference>
<reference evidence="4" key="2">
    <citation type="journal article" date="2021" name="PeerJ">
        <title>Extensive microbial diversity within the chicken gut microbiome revealed by metagenomics and culture.</title>
        <authorList>
            <person name="Gilroy R."/>
            <person name="Ravi A."/>
            <person name="Getino M."/>
            <person name="Pursley I."/>
            <person name="Horton D.L."/>
            <person name="Alikhan N.F."/>
            <person name="Baker D."/>
            <person name="Gharbi K."/>
            <person name="Hall N."/>
            <person name="Watson M."/>
            <person name="Adriaenssens E.M."/>
            <person name="Foster-Nyarko E."/>
            <person name="Jarju S."/>
            <person name="Secka A."/>
            <person name="Antonio M."/>
            <person name="Oren A."/>
            <person name="Chaudhuri R.R."/>
            <person name="La Ragione R."/>
            <person name="Hildebrand F."/>
            <person name="Pallen M.J."/>
        </authorList>
    </citation>
    <scope>NUCLEOTIDE SEQUENCE</scope>
    <source>
        <strain evidence="4">CHK189-12415</strain>
    </source>
</reference>
<dbReference type="PANTHER" id="PTHR37293:SF5">
    <property type="entry name" value="DNA REPLICATION PROTEIN"/>
    <property type="match status" value="1"/>
</dbReference>
<evidence type="ECO:0000256" key="2">
    <source>
        <dbReference type="SAM" id="MobiDB-lite"/>
    </source>
</evidence>
<feature type="domain" description="DnaB/C C-terminal" evidence="3">
    <location>
        <begin position="118"/>
        <end position="190"/>
    </location>
</feature>
<name>A0A9D1DYQ7_9FIRM</name>
<dbReference type="PANTHER" id="PTHR37293">
    <property type="entry name" value="PHAGE REPLICATION PROTEIN-RELATED"/>
    <property type="match status" value="1"/>
</dbReference>
<organism evidence="4 5">
    <name type="scientific">Candidatus Faecivivens stercoravium</name>
    <dbReference type="NCBI Taxonomy" id="2840803"/>
    <lineage>
        <taxon>Bacteria</taxon>
        <taxon>Bacillati</taxon>
        <taxon>Bacillota</taxon>
        <taxon>Clostridia</taxon>
        <taxon>Eubacteriales</taxon>
        <taxon>Oscillospiraceae</taxon>
        <taxon>Oscillospiraceae incertae sedis</taxon>
        <taxon>Candidatus Faecivivens</taxon>
    </lineage>
</organism>
<feature type="domain" description="DnaB/C C-terminal" evidence="3">
    <location>
        <begin position="212"/>
        <end position="273"/>
    </location>
</feature>
<dbReference type="PIRSF" id="PIRSF033722">
    <property type="entry name" value="DnaD_CA_C3587_prd"/>
    <property type="match status" value="1"/>
</dbReference>
<evidence type="ECO:0000259" key="3">
    <source>
        <dbReference type="Pfam" id="PF07261"/>
    </source>
</evidence>
<dbReference type="InterPro" id="IPR017019">
    <property type="entry name" value="DNA_replication_prd_bac"/>
</dbReference>
<dbReference type="AlphaFoldDB" id="A0A9D1DYQ7"/>
<proteinExistence type="inferred from homology"/>
<gene>
    <name evidence="4" type="ORF">IAB37_07810</name>
</gene>
<dbReference type="SUPFAM" id="SSF158499">
    <property type="entry name" value="DnaD domain-like"/>
    <property type="match status" value="2"/>
</dbReference>
<dbReference type="Proteomes" id="UP000824241">
    <property type="component" value="Unassembled WGS sequence"/>
</dbReference>
<dbReference type="EMBL" id="DVHA01000251">
    <property type="protein sequence ID" value="HIR61460.1"/>
    <property type="molecule type" value="Genomic_DNA"/>
</dbReference>
<accession>A0A9D1DYQ7</accession>